<gene>
    <name evidence="4" type="ORF">SAMN06295967_11340</name>
</gene>
<evidence type="ECO:0000256" key="2">
    <source>
        <dbReference type="SAM" id="Phobius"/>
    </source>
</evidence>
<protein>
    <submittedName>
        <fullName evidence="4">Phage integrase family protein</fullName>
    </submittedName>
</protein>
<keyword evidence="2" id="KW-0472">Membrane</keyword>
<proteinExistence type="predicted"/>
<evidence type="ECO:0000313" key="5">
    <source>
        <dbReference type="Proteomes" id="UP000198480"/>
    </source>
</evidence>
<dbReference type="SUPFAM" id="SSF56349">
    <property type="entry name" value="DNA breaking-rejoining enzymes"/>
    <property type="match status" value="2"/>
</dbReference>
<dbReference type="Pfam" id="PF17293">
    <property type="entry name" value="Arm-DNA-bind_5"/>
    <property type="match status" value="1"/>
</dbReference>
<keyword evidence="1" id="KW-0233">DNA recombination</keyword>
<evidence type="ECO:0000256" key="1">
    <source>
        <dbReference type="ARBA" id="ARBA00023172"/>
    </source>
</evidence>
<sequence length="544" mass="64864">MLLQMLLYYLFYIIIFIIQYFKMSKSITIKVVLYSRKDKRNLHPVKIRITKNRVSSFINLDFSIEKKYWLKSTNRVSQSHPNHTEYNYIIEKKLKDLDLHNESNVKVITGKLNVFDDLEVKIETNYQNQYYSKKKHRTLYYHLKKYWGNLELYYYDIDKEFYIGFRNYLQLNIKSRDPLTNLPSNNTIVGYLKFLTSFLNEKKQEGVFLGSLDFVKKVSPKKIPTKVEPLTTDDIYVLDNLLPSHNFLRPLLFNSLNTFMFNFWSNGLRIGDCLRLRWGNIQGDVIVVRMGKTKRILTIPLTDKNIWRLFWYMDNFPKPYDWDKREWYSWDGDNQIPNSVKNDEFVEINFSNYLEYVLELENHKDEYMGDVDYFLKDENIHIRGGRYSVEYHKFVNSKIKDDFPFDLMYEKREVFNKSLLNSIIEYSKEERNKNRYIFPFLRGYENVSDITKLSDKVSSSVSLINKSLKVIGKEVNINKKLTNHLSRHSITSISKSLGTDIYDLKDMLGHTNIKQTEVYINSINTIQTSKVNTQKVSDTLNDLL</sequence>
<dbReference type="GO" id="GO:0003677">
    <property type="term" value="F:DNA binding"/>
    <property type="evidence" value="ECO:0007669"/>
    <property type="project" value="InterPro"/>
</dbReference>
<name>A0A239FPM2_9BACT</name>
<dbReference type="GO" id="GO:0006310">
    <property type="term" value="P:DNA recombination"/>
    <property type="evidence" value="ECO:0007669"/>
    <property type="project" value="UniProtKB-KW"/>
</dbReference>
<accession>A0A239FPM2</accession>
<dbReference type="InterPro" id="IPR011010">
    <property type="entry name" value="DNA_brk_join_enz"/>
</dbReference>
<reference evidence="5" key="1">
    <citation type="submission" date="2017-06" db="EMBL/GenBank/DDBJ databases">
        <authorList>
            <person name="Varghese N."/>
            <person name="Submissions S."/>
        </authorList>
    </citation>
    <scope>NUCLEOTIDE SEQUENCE [LARGE SCALE GENOMIC DNA]</scope>
    <source>
        <strain evidence="5">5C</strain>
    </source>
</reference>
<keyword evidence="2" id="KW-0812">Transmembrane</keyword>
<dbReference type="Proteomes" id="UP000198480">
    <property type="component" value="Unassembled WGS sequence"/>
</dbReference>
<dbReference type="InterPro" id="IPR002104">
    <property type="entry name" value="Integrase_catalytic"/>
</dbReference>
<dbReference type="PANTHER" id="PTHR30349">
    <property type="entry name" value="PHAGE INTEGRASE-RELATED"/>
    <property type="match status" value="1"/>
</dbReference>
<dbReference type="GO" id="GO:0015074">
    <property type="term" value="P:DNA integration"/>
    <property type="evidence" value="ECO:0007669"/>
    <property type="project" value="InterPro"/>
</dbReference>
<dbReference type="InterPro" id="IPR025269">
    <property type="entry name" value="SAM-like_dom"/>
</dbReference>
<dbReference type="InterPro" id="IPR013762">
    <property type="entry name" value="Integrase-like_cat_sf"/>
</dbReference>
<dbReference type="PROSITE" id="PS51898">
    <property type="entry name" value="TYR_RECOMBINASE"/>
    <property type="match status" value="1"/>
</dbReference>
<dbReference type="Gene3D" id="1.10.443.10">
    <property type="entry name" value="Intergrase catalytic core"/>
    <property type="match status" value="2"/>
</dbReference>
<feature type="domain" description="Tyr recombinase" evidence="3">
    <location>
        <begin position="225"/>
        <end position="532"/>
    </location>
</feature>
<evidence type="ECO:0000259" key="3">
    <source>
        <dbReference type="PROSITE" id="PS51898"/>
    </source>
</evidence>
<keyword evidence="5" id="KW-1185">Reference proteome</keyword>
<dbReference type="AlphaFoldDB" id="A0A239FPM2"/>
<dbReference type="InterPro" id="IPR035386">
    <property type="entry name" value="Arm-DNA-bind_5"/>
</dbReference>
<keyword evidence="2" id="KW-1133">Transmembrane helix</keyword>
<feature type="transmembrane region" description="Helical" evidence="2">
    <location>
        <begin position="6"/>
        <end position="23"/>
    </location>
</feature>
<dbReference type="EMBL" id="FZOK01000013">
    <property type="protein sequence ID" value="SNS58143.1"/>
    <property type="molecule type" value="Genomic_DNA"/>
</dbReference>
<dbReference type="InterPro" id="IPR050090">
    <property type="entry name" value="Tyrosine_recombinase_XerCD"/>
</dbReference>
<evidence type="ECO:0000313" key="4">
    <source>
        <dbReference type="EMBL" id="SNS58143.1"/>
    </source>
</evidence>
<dbReference type="Pfam" id="PF00589">
    <property type="entry name" value="Phage_integrase"/>
    <property type="match status" value="1"/>
</dbReference>
<dbReference type="Pfam" id="PF13102">
    <property type="entry name" value="Phage_int_SAM_5"/>
    <property type="match status" value="1"/>
</dbReference>
<organism evidence="4 5">
    <name type="scientific">Belliella buryatensis</name>
    <dbReference type="NCBI Taxonomy" id="1500549"/>
    <lineage>
        <taxon>Bacteria</taxon>
        <taxon>Pseudomonadati</taxon>
        <taxon>Bacteroidota</taxon>
        <taxon>Cytophagia</taxon>
        <taxon>Cytophagales</taxon>
        <taxon>Cyclobacteriaceae</taxon>
        <taxon>Belliella</taxon>
    </lineage>
</organism>